<dbReference type="InterPro" id="IPR045857">
    <property type="entry name" value="O16G_dom_2"/>
</dbReference>
<feature type="domain" description="Glycosyl hydrolase family 13 catalytic" evidence="4">
    <location>
        <begin position="22"/>
        <end position="398"/>
    </location>
</feature>
<protein>
    <submittedName>
        <fullName evidence="5">DUF3459 domain-containing protein</fullName>
    </submittedName>
</protein>
<evidence type="ECO:0000256" key="2">
    <source>
        <dbReference type="ARBA" id="ARBA00022801"/>
    </source>
</evidence>
<evidence type="ECO:0000256" key="3">
    <source>
        <dbReference type="ARBA" id="ARBA00023295"/>
    </source>
</evidence>
<proteinExistence type="inferred from homology"/>
<keyword evidence="3" id="KW-0326">Glycosidase</keyword>
<evidence type="ECO:0000259" key="4">
    <source>
        <dbReference type="SMART" id="SM00642"/>
    </source>
</evidence>
<sequence length="525" mass="59887">MTVTTQRREEHAEWWRGACIYEVYLRSFMDSDGDGEGDLRGLLSRMDYLAGLGIDAIWITPFFPSPMHDSGYDVSDYRQVDPRFGTLEDFREVVQAAHDHGLRVVIDQVYSHSSHRHPWFVESRSGKDGERADWYVWADAKADGGLPNNWLARFGGVAWEWAPERRQYYLHNFLIEQPDLNLHNLDVQDEVLDIMTFWFDLGVDGLRLDVANFFMHDPALRDNPAAEIDEVPANPYYMQQRLYDRSRPENLAFLGRMRKVAGDRMLLAEISCDWQVERMSEYTTPDRLHTAYSFALLAPELNGTAIATAVLEAGNGHGWPTWALSNHDVFRVASRWGAEGNPARVTMLHALLLCLRGTVILYQGEELGLPHSHVPREAIQDPEGIRFWPHDRGRDGARTPFPWDDTDQLGFSGNACTWLPCEPSHAALAVSRQDGLSGSILENCRALIALRRANAALRYGSFEPKEHERDWLVFSRVHEEQRLMCAFNFSDAPRSVPWHDQVTVLSGERNEAVLPAHGYVIAEEN</sequence>
<dbReference type="Pfam" id="PF00128">
    <property type="entry name" value="Alpha-amylase"/>
    <property type="match status" value="1"/>
</dbReference>
<dbReference type="Gene3D" id="3.90.400.10">
    <property type="entry name" value="Oligo-1,6-glucosidase, Domain 2"/>
    <property type="match status" value="1"/>
</dbReference>
<dbReference type="SUPFAM" id="SSF51445">
    <property type="entry name" value="(Trans)glycosidases"/>
    <property type="match status" value="1"/>
</dbReference>
<comment type="similarity">
    <text evidence="1">Belongs to the glycosyl hydrolase 13 family.</text>
</comment>
<evidence type="ECO:0000313" key="5">
    <source>
        <dbReference type="EMBL" id="MXY34569.1"/>
    </source>
</evidence>
<dbReference type="EMBL" id="VXRY01000442">
    <property type="protein sequence ID" value="MXY34569.1"/>
    <property type="molecule type" value="Genomic_DNA"/>
</dbReference>
<dbReference type="AlphaFoldDB" id="A0A6B0Y4A1"/>
<dbReference type="InterPro" id="IPR006047">
    <property type="entry name" value="GH13_cat_dom"/>
</dbReference>
<dbReference type="GO" id="GO:0004556">
    <property type="term" value="F:alpha-amylase activity"/>
    <property type="evidence" value="ECO:0007669"/>
    <property type="project" value="TreeGrafter"/>
</dbReference>
<name>A0A6B0Y4A1_9RHOB</name>
<dbReference type="GO" id="GO:0009313">
    <property type="term" value="P:oligosaccharide catabolic process"/>
    <property type="evidence" value="ECO:0007669"/>
    <property type="project" value="TreeGrafter"/>
</dbReference>
<evidence type="ECO:0000256" key="1">
    <source>
        <dbReference type="ARBA" id="ARBA00008061"/>
    </source>
</evidence>
<dbReference type="PANTHER" id="PTHR10357:SF179">
    <property type="entry name" value="NEUTRAL AND BASIC AMINO ACID TRANSPORT PROTEIN RBAT"/>
    <property type="match status" value="1"/>
</dbReference>
<dbReference type="CDD" id="cd11330">
    <property type="entry name" value="AmyAc_OligoGlu"/>
    <property type="match status" value="1"/>
</dbReference>
<gene>
    <name evidence="5" type="ORF">F4Y60_10885</name>
</gene>
<dbReference type="InterPro" id="IPR013780">
    <property type="entry name" value="Glyco_hydro_b"/>
</dbReference>
<accession>A0A6B0Y4A1</accession>
<comment type="caution">
    <text evidence="5">The sequence shown here is derived from an EMBL/GenBank/DDBJ whole genome shotgun (WGS) entry which is preliminary data.</text>
</comment>
<keyword evidence="2" id="KW-0378">Hydrolase</keyword>
<dbReference type="SMART" id="SM00642">
    <property type="entry name" value="Aamy"/>
    <property type="match status" value="1"/>
</dbReference>
<dbReference type="Gene3D" id="3.20.20.80">
    <property type="entry name" value="Glycosidases"/>
    <property type="match status" value="2"/>
</dbReference>
<organism evidence="5">
    <name type="scientific">Boseongicola sp. SB0664_bin_43</name>
    <dbReference type="NCBI Taxonomy" id="2604844"/>
    <lineage>
        <taxon>Bacteria</taxon>
        <taxon>Pseudomonadati</taxon>
        <taxon>Pseudomonadota</taxon>
        <taxon>Alphaproteobacteria</taxon>
        <taxon>Rhodobacterales</taxon>
        <taxon>Paracoccaceae</taxon>
        <taxon>Boseongicola</taxon>
    </lineage>
</organism>
<dbReference type="Gene3D" id="2.60.40.1180">
    <property type="entry name" value="Golgi alpha-mannosidase II"/>
    <property type="match status" value="1"/>
</dbReference>
<dbReference type="PANTHER" id="PTHR10357">
    <property type="entry name" value="ALPHA-AMYLASE FAMILY MEMBER"/>
    <property type="match status" value="1"/>
</dbReference>
<dbReference type="FunFam" id="3.90.400.10:FF:000002">
    <property type="entry name" value="Sucrose isomerase"/>
    <property type="match status" value="1"/>
</dbReference>
<reference evidence="5" key="1">
    <citation type="submission" date="2019-09" db="EMBL/GenBank/DDBJ databases">
        <title>Characterisation of the sponge microbiome using genome-centric metagenomics.</title>
        <authorList>
            <person name="Engelberts J.P."/>
            <person name="Robbins S.J."/>
            <person name="De Goeij J.M."/>
            <person name="Aranda M."/>
            <person name="Bell S.C."/>
            <person name="Webster N.S."/>
        </authorList>
    </citation>
    <scope>NUCLEOTIDE SEQUENCE</scope>
    <source>
        <strain evidence="5">SB0664_bin_43</strain>
    </source>
</reference>
<dbReference type="InterPro" id="IPR017853">
    <property type="entry name" value="GH"/>
</dbReference>
<dbReference type="SUPFAM" id="SSF51011">
    <property type="entry name" value="Glycosyl hydrolase domain"/>
    <property type="match status" value="1"/>
</dbReference>